<evidence type="ECO:0000256" key="5">
    <source>
        <dbReference type="ARBA" id="ARBA00038306"/>
    </source>
</evidence>
<evidence type="ECO:0000256" key="6">
    <source>
        <dbReference type="SAM" id="SignalP"/>
    </source>
</evidence>
<reference evidence="8" key="1">
    <citation type="submission" date="2020-09" db="EMBL/GenBank/DDBJ databases">
        <title>Genome seq and assembly of Tianweitania sp.</title>
        <authorList>
            <person name="Chhetri G."/>
        </authorList>
    </citation>
    <scope>NUCLEOTIDE SEQUENCE</scope>
    <source>
        <strain evidence="8">Rool2</strain>
    </source>
</reference>
<dbReference type="Pfam" id="PF13505">
    <property type="entry name" value="OMP_b-brl"/>
    <property type="match status" value="1"/>
</dbReference>
<dbReference type="PANTHER" id="PTHR34001">
    <property type="entry name" value="BLL7405 PROTEIN"/>
    <property type="match status" value="1"/>
</dbReference>
<feature type="signal peptide" evidence="6">
    <location>
        <begin position="1"/>
        <end position="28"/>
    </location>
</feature>
<evidence type="ECO:0000256" key="3">
    <source>
        <dbReference type="ARBA" id="ARBA00023136"/>
    </source>
</evidence>
<comment type="similarity">
    <text evidence="5">Belongs to the Omp25/RopB family.</text>
</comment>
<accession>A0A8J6PQ07</accession>
<protein>
    <submittedName>
        <fullName evidence="8">Porin family protein</fullName>
    </submittedName>
</protein>
<evidence type="ECO:0000256" key="1">
    <source>
        <dbReference type="ARBA" id="ARBA00004442"/>
    </source>
</evidence>
<dbReference type="Gene3D" id="2.40.160.20">
    <property type="match status" value="1"/>
</dbReference>
<evidence type="ECO:0000313" key="8">
    <source>
        <dbReference type="EMBL" id="MBD0415770.1"/>
    </source>
</evidence>
<dbReference type="SUPFAM" id="SSF56925">
    <property type="entry name" value="OMPA-like"/>
    <property type="match status" value="1"/>
</dbReference>
<keyword evidence="3" id="KW-0472">Membrane</keyword>
<evidence type="ECO:0000256" key="4">
    <source>
        <dbReference type="ARBA" id="ARBA00023237"/>
    </source>
</evidence>
<dbReference type="Proteomes" id="UP000643405">
    <property type="component" value="Unassembled WGS sequence"/>
</dbReference>
<evidence type="ECO:0000256" key="2">
    <source>
        <dbReference type="ARBA" id="ARBA00022729"/>
    </source>
</evidence>
<dbReference type="EMBL" id="JACVVX010000004">
    <property type="protein sequence ID" value="MBD0415770.1"/>
    <property type="molecule type" value="Genomic_DNA"/>
</dbReference>
<feature type="domain" description="Outer membrane protein beta-barrel" evidence="7">
    <location>
        <begin position="39"/>
        <end position="222"/>
    </location>
</feature>
<feature type="chain" id="PRO_5035177654" evidence="6">
    <location>
        <begin position="29"/>
        <end position="222"/>
    </location>
</feature>
<dbReference type="PANTHER" id="PTHR34001:SF3">
    <property type="entry name" value="BLL7405 PROTEIN"/>
    <property type="match status" value="1"/>
</dbReference>
<dbReference type="InterPro" id="IPR051692">
    <property type="entry name" value="OMP-like"/>
</dbReference>
<organism evidence="8 9">
    <name type="scientific">Oryzicola mucosus</name>
    <dbReference type="NCBI Taxonomy" id="2767425"/>
    <lineage>
        <taxon>Bacteria</taxon>
        <taxon>Pseudomonadati</taxon>
        <taxon>Pseudomonadota</taxon>
        <taxon>Alphaproteobacteria</taxon>
        <taxon>Hyphomicrobiales</taxon>
        <taxon>Phyllobacteriaceae</taxon>
        <taxon>Oryzicola</taxon>
    </lineage>
</organism>
<sequence>MTAILKTARPYAAALGLLALAGTAPAFAADAIMDAPPAPAVPMEVAPVASWGGAYAGVNLGYAFNGRSHDETGNNRIDSDGFIGGGFVGYNYEMNNFVVGVEGDVSYNGRKGDNAGLEAKTGVDGSLRGRLGYAVSPDILVYGTGGLALERLKLTDSIGSDTNTMVGYTVGAGTDIKLTEAVFGRVEYRYTDFGKETFNTGGGDFEAKDRDHRVTFGVGMKF</sequence>
<name>A0A8J6PQ07_9HYPH</name>
<comment type="caution">
    <text evidence="8">The sequence shown here is derived from an EMBL/GenBank/DDBJ whole genome shotgun (WGS) entry which is preliminary data.</text>
</comment>
<keyword evidence="9" id="KW-1185">Reference proteome</keyword>
<comment type="subcellular location">
    <subcellularLocation>
        <location evidence="1">Cell outer membrane</location>
    </subcellularLocation>
</comment>
<evidence type="ECO:0000313" key="9">
    <source>
        <dbReference type="Proteomes" id="UP000643405"/>
    </source>
</evidence>
<dbReference type="InterPro" id="IPR027385">
    <property type="entry name" value="Beta-barrel_OMP"/>
</dbReference>
<keyword evidence="4" id="KW-0998">Cell outer membrane</keyword>
<proteinExistence type="inferred from homology"/>
<keyword evidence="2 6" id="KW-0732">Signal</keyword>
<gene>
    <name evidence="8" type="ORF">ICI42_14000</name>
</gene>
<dbReference type="RefSeq" id="WP_188165209.1">
    <property type="nucleotide sequence ID" value="NZ_JACVVX010000004.1"/>
</dbReference>
<dbReference type="AlphaFoldDB" id="A0A8J6PQ07"/>
<dbReference type="GO" id="GO:0009279">
    <property type="term" value="C:cell outer membrane"/>
    <property type="evidence" value="ECO:0007669"/>
    <property type="project" value="UniProtKB-SubCell"/>
</dbReference>
<dbReference type="InterPro" id="IPR011250">
    <property type="entry name" value="OMP/PagP_B-barrel"/>
</dbReference>
<evidence type="ECO:0000259" key="7">
    <source>
        <dbReference type="Pfam" id="PF13505"/>
    </source>
</evidence>